<evidence type="ECO:0000313" key="3">
    <source>
        <dbReference type="Proteomes" id="UP000744555"/>
    </source>
</evidence>
<feature type="domain" description="DUF4340" evidence="1">
    <location>
        <begin position="72"/>
        <end position="247"/>
    </location>
</feature>
<organism evidence="2 3">
    <name type="scientific">Aquipseudomonas alcaligenes</name>
    <name type="common">Pseudomonas alcaligenes</name>
    <dbReference type="NCBI Taxonomy" id="43263"/>
    <lineage>
        <taxon>Bacteria</taxon>
        <taxon>Pseudomonadati</taxon>
        <taxon>Pseudomonadota</taxon>
        <taxon>Gammaproteobacteria</taxon>
        <taxon>Pseudomonadales</taxon>
        <taxon>Pseudomonadaceae</taxon>
        <taxon>Aquipseudomonas</taxon>
    </lineage>
</organism>
<evidence type="ECO:0000313" key="2">
    <source>
        <dbReference type="EMBL" id="MBC9249684.1"/>
    </source>
</evidence>
<evidence type="ECO:0000259" key="1">
    <source>
        <dbReference type="Pfam" id="PF14238"/>
    </source>
</evidence>
<sequence length="328" mass="35971">MNSRGWLGLGGLLLLLLAGMLVVERQPPAPLPPAAPVAWLAALQDARQPLLAIEVRRPGQPLVRLERRATGWVLPAKAEYPADQQRVAELLRALTAAHQLAPRSARSEDYGQLGLAVQGAVAEQGIQLRLEREGGAPLLLLIGKTEQGGQLVRRADEAQSWLIDQLIELPANELQWLDRRVTAIPFAAVRELTLQHADGERLSLFRATPEQTHLQLRELPAGRRLLAEGAGDDSARLFADLQFNEVAPLAQIAFKGHAALRFRLEDFTGKTLQGALYLQAQQPWLVLESGSGLAAEQLPGPPGWAYLLDEQSYRQLAKKLTDMLAQKT</sequence>
<dbReference type="Pfam" id="PF14238">
    <property type="entry name" value="DUF4340"/>
    <property type="match status" value="1"/>
</dbReference>
<dbReference type="Proteomes" id="UP000744555">
    <property type="component" value="Unassembled WGS sequence"/>
</dbReference>
<proteinExistence type="predicted"/>
<protein>
    <recommendedName>
        <fullName evidence="1">DUF4340 domain-containing protein</fullName>
    </recommendedName>
</protein>
<keyword evidence="3" id="KW-1185">Reference proteome</keyword>
<dbReference type="EMBL" id="LZEU01000001">
    <property type="protein sequence ID" value="MBC9249684.1"/>
    <property type="molecule type" value="Genomic_DNA"/>
</dbReference>
<comment type="caution">
    <text evidence="2">The sequence shown here is derived from an EMBL/GenBank/DDBJ whole genome shotgun (WGS) entry which is preliminary data.</text>
</comment>
<reference evidence="2 3" key="1">
    <citation type="submission" date="2016-06" db="EMBL/GenBank/DDBJ databases">
        <authorList>
            <person name="Ramos C."/>
            <person name="Pintado A."/>
            <person name="Crespo-Gomez J.I."/>
        </authorList>
    </citation>
    <scope>NUCLEOTIDE SEQUENCE [LARGE SCALE GENOMIC DNA]</scope>
    <source>
        <strain evidence="2 3">AVO110</strain>
    </source>
</reference>
<name>A0ABR7RXY1_AQUAC</name>
<dbReference type="InterPro" id="IPR025641">
    <property type="entry name" value="DUF4340"/>
</dbReference>
<accession>A0ABR7RXY1</accession>
<gene>
    <name evidence="2" type="ORF">A9179_05290</name>
</gene>
<dbReference type="RefSeq" id="WP_187804803.1">
    <property type="nucleotide sequence ID" value="NZ_LZEU01000001.1"/>
</dbReference>